<dbReference type="InterPro" id="IPR025443">
    <property type="entry name" value="DUF4307"/>
</dbReference>
<reference evidence="3" key="1">
    <citation type="journal article" date="2014" name="Int. J. Syst. Evol. Microbiol.">
        <title>Complete genome sequence of Corynebacterium casei LMG S-19264T (=DSM 44701T), isolated from a smear-ripened cheese.</title>
        <authorList>
            <consortium name="US DOE Joint Genome Institute (JGI-PGF)"/>
            <person name="Walter F."/>
            <person name="Albersmeier A."/>
            <person name="Kalinowski J."/>
            <person name="Ruckert C."/>
        </authorList>
    </citation>
    <scope>NUCLEOTIDE SEQUENCE</scope>
    <source>
        <strain evidence="3">JCM 13064</strain>
    </source>
</reference>
<gene>
    <name evidence="3" type="ORF">GCM10007964_09760</name>
</gene>
<accession>A0A917VEE0</accession>
<organism evidence="3 4">
    <name type="scientific">Sphaerisporangium melleum</name>
    <dbReference type="NCBI Taxonomy" id="321316"/>
    <lineage>
        <taxon>Bacteria</taxon>
        <taxon>Bacillati</taxon>
        <taxon>Actinomycetota</taxon>
        <taxon>Actinomycetes</taxon>
        <taxon>Streptosporangiales</taxon>
        <taxon>Streptosporangiaceae</taxon>
        <taxon>Sphaerisporangium</taxon>
    </lineage>
</organism>
<keyword evidence="2" id="KW-0812">Transmembrane</keyword>
<dbReference type="EMBL" id="BMNT01000004">
    <property type="protein sequence ID" value="GGK68854.1"/>
    <property type="molecule type" value="Genomic_DNA"/>
</dbReference>
<evidence type="ECO:0000313" key="4">
    <source>
        <dbReference type="Proteomes" id="UP000645217"/>
    </source>
</evidence>
<name>A0A917VEE0_9ACTN</name>
<sequence length="143" mass="15501">MTDRRVGPHVDQPILGTPDSFPERSARSGRVGRTIAFVVIGIFIAIAMGGWGYVMMAAKGNTDVLTIAFTVDGPNSITITFQAHKPADRTAVCRLRATDVDHVEVGTRDVTIPPGEEDVRLTERVDTTARATSGHVQHCYLVQ</sequence>
<evidence type="ECO:0000256" key="1">
    <source>
        <dbReference type="SAM" id="MobiDB-lite"/>
    </source>
</evidence>
<comment type="caution">
    <text evidence="3">The sequence shown here is derived from an EMBL/GenBank/DDBJ whole genome shotgun (WGS) entry which is preliminary data.</text>
</comment>
<dbReference type="AlphaFoldDB" id="A0A917VEE0"/>
<dbReference type="Pfam" id="PF14155">
    <property type="entry name" value="DUF4307"/>
    <property type="match status" value="1"/>
</dbReference>
<feature type="transmembrane region" description="Helical" evidence="2">
    <location>
        <begin position="34"/>
        <end position="54"/>
    </location>
</feature>
<feature type="region of interest" description="Disordered" evidence="1">
    <location>
        <begin position="1"/>
        <end position="26"/>
    </location>
</feature>
<evidence type="ECO:0008006" key="5">
    <source>
        <dbReference type="Google" id="ProtNLM"/>
    </source>
</evidence>
<protein>
    <recommendedName>
        <fullName evidence="5">DUF4307 domain-containing protein</fullName>
    </recommendedName>
</protein>
<evidence type="ECO:0000256" key="2">
    <source>
        <dbReference type="SAM" id="Phobius"/>
    </source>
</evidence>
<dbReference type="Proteomes" id="UP000645217">
    <property type="component" value="Unassembled WGS sequence"/>
</dbReference>
<evidence type="ECO:0000313" key="3">
    <source>
        <dbReference type="EMBL" id="GGK68854.1"/>
    </source>
</evidence>
<reference evidence="3" key="2">
    <citation type="submission" date="2020-09" db="EMBL/GenBank/DDBJ databases">
        <authorList>
            <person name="Sun Q."/>
            <person name="Ohkuma M."/>
        </authorList>
    </citation>
    <scope>NUCLEOTIDE SEQUENCE</scope>
    <source>
        <strain evidence="3">JCM 13064</strain>
    </source>
</reference>
<keyword evidence="4" id="KW-1185">Reference proteome</keyword>
<keyword evidence="2" id="KW-0472">Membrane</keyword>
<proteinExistence type="predicted"/>
<keyword evidence="2" id="KW-1133">Transmembrane helix</keyword>